<evidence type="ECO:0000313" key="3">
    <source>
        <dbReference type="Proteomes" id="UP000663852"/>
    </source>
</evidence>
<reference evidence="2" key="1">
    <citation type="submission" date="2021-02" db="EMBL/GenBank/DDBJ databases">
        <authorList>
            <person name="Nowell W R."/>
        </authorList>
    </citation>
    <scope>NUCLEOTIDE SEQUENCE</scope>
</reference>
<dbReference type="Proteomes" id="UP000663852">
    <property type="component" value="Unassembled WGS sequence"/>
</dbReference>
<dbReference type="OrthoDB" id="10041544at2759"/>
<proteinExistence type="predicted"/>
<feature type="region of interest" description="Disordered" evidence="1">
    <location>
        <begin position="23"/>
        <end position="51"/>
    </location>
</feature>
<accession>A0A815UYP8</accession>
<organism evidence="2 3">
    <name type="scientific">Adineta ricciae</name>
    <name type="common">Rotifer</name>
    <dbReference type="NCBI Taxonomy" id="249248"/>
    <lineage>
        <taxon>Eukaryota</taxon>
        <taxon>Metazoa</taxon>
        <taxon>Spiralia</taxon>
        <taxon>Gnathifera</taxon>
        <taxon>Rotifera</taxon>
        <taxon>Eurotatoria</taxon>
        <taxon>Bdelloidea</taxon>
        <taxon>Adinetida</taxon>
        <taxon>Adinetidae</taxon>
        <taxon>Adineta</taxon>
    </lineage>
</organism>
<protein>
    <submittedName>
        <fullName evidence="2">Uncharacterized protein</fullName>
    </submittedName>
</protein>
<feature type="compositionally biased region" description="Polar residues" evidence="1">
    <location>
        <begin position="39"/>
        <end position="48"/>
    </location>
</feature>
<gene>
    <name evidence="2" type="ORF">EDS130_LOCUS44160</name>
</gene>
<comment type="caution">
    <text evidence="2">The sequence shown here is derived from an EMBL/GenBank/DDBJ whole genome shotgun (WGS) entry which is preliminary data.</text>
</comment>
<sequence length="137" mass="15497">MDVNVRDLRNRTISLPTFKHRQYSGSNSPAKSFCRRHTTSAASSSNKINLPIPQALSPQKKKKINPTSEKLLKRLNEQYNDFSIRSASTLRKTMKGVSEVLTFDLGFIYQRTSTVKIPLDSQAFVAAKAKYFQAVNE</sequence>
<evidence type="ECO:0000256" key="1">
    <source>
        <dbReference type="SAM" id="MobiDB-lite"/>
    </source>
</evidence>
<dbReference type="AlphaFoldDB" id="A0A815UYP8"/>
<evidence type="ECO:0000313" key="2">
    <source>
        <dbReference type="EMBL" id="CAF1525343.1"/>
    </source>
</evidence>
<dbReference type="EMBL" id="CAJNOJ010000814">
    <property type="protein sequence ID" value="CAF1525343.1"/>
    <property type="molecule type" value="Genomic_DNA"/>
</dbReference>
<name>A0A815UYP8_ADIRI</name>